<evidence type="ECO:0000313" key="5">
    <source>
        <dbReference type="EMBL" id="KAG8364951.1"/>
    </source>
</evidence>
<dbReference type="PANTHER" id="PTHR45717:SF7">
    <property type="entry name" value="PENTACOTRIPEPTIDE-REPEAT REGION OF PRORP DOMAIN-CONTAINING PROTEIN"/>
    <property type="match status" value="1"/>
</dbReference>
<dbReference type="PROSITE" id="PS51375">
    <property type="entry name" value="PPR"/>
    <property type="match status" value="2"/>
</dbReference>
<dbReference type="InterPro" id="IPR019734">
    <property type="entry name" value="TPR_rpt"/>
</dbReference>
<dbReference type="GO" id="GO:0005739">
    <property type="term" value="C:mitochondrion"/>
    <property type="evidence" value="ECO:0007669"/>
    <property type="project" value="TreeGrafter"/>
</dbReference>
<dbReference type="InterPro" id="IPR011990">
    <property type="entry name" value="TPR-like_helical_dom_sf"/>
</dbReference>
<keyword evidence="6" id="KW-1185">Reference proteome</keyword>
<reference evidence="5" key="1">
    <citation type="submission" date="2019-10" db="EMBL/GenBank/DDBJ databases">
        <authorList>
            <person name="Zhang R."/>
            <person name="Pan Y."/>
            <person name="Wang J."/>
            <person name="Ma R."/>
            <person name="Yu S."/>
        </authorList>
    </citation>
    <scope>NUCLEOTIDE SEQUENCE</scope>
    <source>
        <strain evidence="5">LA-IB0</strain>
        <tissue evidence="5">Leaf</tissue>
    </source>
</reference>
<keyword evidence="2" id="KW-0677">Repeat</keyword>
<dbReference type="SUPFAM" id="SSF48452">
    <property type="entry name" value="TPR-like"/>
    <property type="match status" value="1"/>
</dbReference>
<comment type="similarity">
    <text evidence="1">Belongs to the PPR family. P subfamily.</text>
</comment>
<dbReference type="PANTHER" id="PTHR45717">
    <property type="entry name" value="OS12G0527900 PROTEIN"/>
    <property type="match status" value="1"/>
</dbReference>
<gene>
    <name evidence="5" type="ORF">BUALT_Bualt18G0052000</name>
</gene>
<evidence type="ECO:0000256" key="3">
    <source>
        <dbReference type="PROSITE-ProRule" id="PRU00339"/>
    </source>
</evidence>
<protein>
    <recommendedName>
        <fullName evidence="7">Pentatricopeptide repeat-containing protein</fullName>
    </recommendedName>
</protein>
<dbReference type="GO" id="GO:0003729">
    <property type="term" value="F:mRNA binding"/>
    <property type="evidence" value="ECO:0007669"/>
    <property type="project" value="UniProtKB-ARBA"/>
</dbReference>
<dbReference type="Gene3D" id="1.25.40.10">
    <property type="entry name" value="Tetratricopeptide repeat domain"/>
    <property type="match status" value="3"/>
</dbReference>
<sequence>MFASLNRFSSRSRNLIALTKIFFSVEAHSAIATTTASVPSANAAPKYSAARTRNLFSRINPFRQDYDVVQVLDQWVAEGQKVHRLELQRIIRDLRSHRRFYQALQISEWISSNAIHKFSPGDCAVHLDLIGVVRGCEAAESYFNNLSDKNKNEKTYGALLNCYVREDLLTKTLLHMQNMKDKGYASSSLTYNNLMALYKRAGQLEKIPEVLSEMKNNGVRLNNFSYRICINSFGERSDLSGMEKLLDEAELQTDISIDWATYSIVAYHFIKANEKEKALIYMKKLEEKLDKDAMGYNHLISLYAHLGDKDEIMRLWVLQKIVCKKQINRDYITILGSLVKLGEFKEAEALLKEWDLSCYTYDSRVPNILLIGYCQKGLIEKSEKLLRDIVNRGKKPTPNSWAIVAAGYLDKDNMEKAFECMKEALAVKEHNIKWIPKNGQITKILQWLGDKGEIEEVEAFVWSLRAVIL</sequence>
<dbReference type="EMBL" id="WHWC01000018">
    <property type="protein sequence ID" value="KAG8364951.1"/>
    <property type="molecule type" value="Genomic_DNA"/>
</dbReference>
<dbReference type="InterPro" id="IPR002885">
    <property type="entry name" value="PPR_rpt"/>
</dbReference>
<evidence type="ECO:0000256" key="4">
    <source>
        <dbReference type="PROSITE-ProRule" id="PRU00708"/>
    </source>
</evidence>
<evidence type="ECO:0008006" key="7">
    <source>
        <dbReference type="Google" id="ProtNLM"/>
    </source>
</evidence>
<dbReference type="Proteomes" id="UP000826271">
    <property type="component" value="Unassembled WGS sequence"/>
</dbReference>
<evidence type="ECO:0000313" key="6">
    <source>
        <dbReference type="Proteomes" id="UP000826271"/>
    </source>
</evidence>
<dbReference type="Pfam" id="PF13041">
    <property type="entry name" value="PPR_2"/>
    <property type="match status" value="1"/>
</dbReference>
<keyword evidence="3" id="KW-0802">TPR repeat</keyword>
<dbReference type="PROSITE" id="PS50005">
    <property type="entry name" value="TPR"/>
    <property type="match status" value="1"/>
</dbReference>
<accession>A0AAV6WAM1</accession>
<name>A0AAV6WAM1_9LAMI</name>
<feature type="repeat" description="TPR" evidence="3">
    <location>
        <begin position="398"/>
        <end position="431"/>
    </location>
</feature>
<proteinExistence type="inferred from homology"/>
<dbReference type="Pfam" id="PF01535">
    <property type="entry name" value="PPR"/>
    <property type="match status" value="4"/>
</dbReference>
<feature type="repeat" description="PPR" evidence="4">
    <location>
        <begin position="362"/>
        <end position="396"/>
    </location>
</feature>
<evidence type="ECO:0000256" key="2">
    <source>
        <dbReference type="ARBA" id="ARBA00022737"/>
    </source>
</evidence>
<organism evidence="5 6">
    <name type="scientific">Buddleja alternifolia</name>
    <dbReference type="NCBI Taxonomy" id="168488"/>
    <lineage>
        <taxon>Eukaryota</taxon>
        <taxon>Viridiplantae</taxon>
        <taxon>Streptophyta</taxon>
        <taxon>Embryophyta</taxon>
        <taxon>Tracheophyta</taxon>
        <taxon>Spermatophyta</taxon>
        <taxon>Magnoliopsida</taxon>
        <taxon>eudicotyledons</taxon>
        <taxon>Gunneridae</taxon>
        <taxon>Pentapetalae</taxon>
        <taxon>asterids</taxon>
        <taxon>lamiids</taxon>
        <taxon>Lamiales</taxon>
        <taxon>Scrophulariaceae</taxon>
        <taxon>Buddlejeae</taxon>
        <taxon>Buddleja</taxon>
    </lineage>
</organism>
<feature type="repeat" description="PPR" evidence="4">
    <location>
        <begin position="187"/>
        <end position="221"/>
    </location>
</feature>
<evidence type="ECO:0000256" key="1">
    <source>
        <dbReference type="ARBA" id="ARBA00007626"/>
    </source>
</evidence>
<comment type="caution">
    <text evidence="5">The sequence shown here is derived from an EMBL/GenBank/DDBJ whole genome shotgun (WGS) entry which is preliminary data.</text>
</comment>
<dbReference type="NCBIfam" id="TIGR00756">
    <property type="entry name" value="PPR"/>
    <property type="match status" value="2"/>
</dbReference>
<dbReference type="AlphaFoldDB" id="A0AAV6WAM1"/>